<dbReference type="Proteomes" id="UP001056120">
    <property type="component" value="Linkage Group LG03"/>
</dbReference>
<keyword evidence="2" id="KW-1185">Reference proteome</keyword>
<accession>A0ACB9JKH1</accession>
<name>A0ACB9JKH1_9ASTR</name>
<gene>
    <name evidence="1" type="ORF">L1987_08386</name>
</gene>
<sequence length="70" mass="7254">MATTDDDAVKEFGFGRFFGVSLISAIRVGLLLAPGGEVAFVAFVEVVNQGIMTSGLSSLLFIVVGISMAI</sequence>
<dbReference type="EMBL" id="CM042020">
    <property type="protein sequence ID" value="KAI3820837.1"/>
    <property type="molecule type" value="Genomic_DNA"/>
</dbReference>
<protein>
    <submittedName>
        <fullName evidence="1">Uncharacterized protein</fullName>
    </submittedName>
</protein>
<evidence type="ECO:0000313" key="2">
    <source>
        <dbReference type="Proteomes" id="UP001056120"/>
    </source>
</evidence>
<comment type="caution">
    <text evidence="1">The sequence shown here is derived from an EMBL/GenBank/DDBJ whole genome shotgun (WGS) entry which is preliminary data.</text>
</comment>
<reference evidence="1 2" key="2">
    <citation type="journal article" date="2022" name="Mol. Ecol. Resour.">
        <title>The genomes of chicory, endive, great burdock and yacon provide insights into Asteraceae paleo-polyploidization history and plant inulin production.</title>
        <authorList>
            <person name="Fan W."/>
            <person name="Wang S."/>
            <person name="Wang H."/>
            <person name="Wang A."/>
            <person name="Jiang F."/>
            <person name="Liu H."/>
            <person name="Zhao H."/>
            <person name="Xu D."/>
            <person name="Zhang Y."/>
        </authorList>
    </citation>
    <scope>NUCLEOTIDE SEQUENCE [LARGE SCALE GENOMIC DNA]</scope>
    <source>
        <strain evidence="2">cv. Yunnan</strain>
        <tissue evidence="1">Leaves</tissue>
    </source>
</reference>
<organism evidence="1 2">
    <name type="scientific">Smallanthus sonchifolius</name>
    <dbReference type="NCBI Taxonomy" id="185202"/>
    <lineage>
        <taxon>Eukaryota</taxon>
        <taxon>Viridiplantae</taxon>
        <taxon>Streptophyta</taxon>
        <taxon>Embryophyta</taxon>
        <taxon>Tracheophyta</taxon>
        <taxon>Spermatophyta</taxon>
        <taxon>Magnoliopsida</taxon>
        <taxon>eudicotyledons</taxon>
        <taxon>Gunneridae</taxon>
        <taxon>Pentapetalae</taxon>
        <taxon>asterids</taxon>
        <taxon>campanulids</taxon>
        <taxon>Asterales</taxon>
        <taxon>Asteraceae</taxon>
        <taxon>Asteroideae</taxon>
        <taxon>Heliantheae alliance</taxon>
        <taxon>Millerieae</taxon>
        <taxon>Smallanthus</taxon>
    </lineage>
</organism>
<proteinExistence type="predicted"/>
<evidence type="ECO:0000313" key="1">
    <source>
        <dbReference type="EMBL" id="KAI3820837.1"/>
    </source>
</evidence>
<reference evidence="2" key="1">
    <citation type="journal article" date="2022" name="Mol. Ecol. Resour.">
        <title>The genomes of chicory, endive, great burdock and yacon provide insights into Asteraceae palaeo-polyploidization history and plant inulin production.</title>
        <authorList>
            <person name="Fan W."/>
            <person name="Wang S."/>
            <person name="Wang H."/>
            <person name="Wang A."/>
            <person name="Jiang F."/>
            <person name="Liu H."/>
            <person name="Zhao H."/>
            <person name="Xu D."/>
            <person name="Zhang Y."/>
        </authorList>
    </citation>
    <scope>NUCLEOTIDE SEQUENCE [LARGE SCALE GENOMIC DNA]</scope>
    <source>
        <strain evidence="2">cv. Yunnan</strain>
    </source>
</reference>